<organism evidence="1 2">
    <name type="scientific">Acetobacter estunensis</name>
    <dbReference type="NCBI Taxonomy" id="104097"/>
    <lineage>
        <taxon>Bacteria</taxon>
        <taxon>Pseudomonadati</taxon>
        <taxon>Pseudomonadota</taxon>
        <taxon>Alphaproteobacteria</taxon>
        <taxon>Acetobacterales</taxon>
        <taxon>Acetobacteraceae</taxon>
        <taxon>Acetobacter</taxon>
    </lineage>
</organism>
<reference evidence="1" key="1">
    <citation type="submission" date="2019-11" db="EMBL/GenBank/DDBJ databases">
        <title>Description of new Acetobacter species.</title>
        <authorList>
            <person name="Cleenwerck I."/>
            <person name="Sombolestani A.S."/>
        </authorList>
    </citation>
    <scope>NUCLEOTIDE SEQUENCE</scope>
    <source>
        <strain evidence="1">LMG 1626</strain>
    </source>
</reference>
<dbReference type="RefSeq" id="WP_166312805.1">
    <property type="nucleotide sequence ID" value="NZ_WOTH01000002.1"/>
</dbReference>
<comment type="caution">
    <text evidence="1">The sequence shown here is derived from an EMBL/GenBank/DDBJ whole genome shotgun (WGS) entry which is preliminary data.</text>
</comment>
<evidence type="ECO:0000313" key="2">
    <source>
        <dbReference type="Proteomes" id="UP000597459"/>
    </source>
</evidence>
<keyword evidence="2" id="KW-1185">Reference proteome</keyword>
<dbReference type="AlphaFoldDB" id="A0A967EAS3"/>
<gene>
    <name evidence="1" type="ORF">GOB87_01670</name>
</gene>
<proteinExistence type="predicted"/>
<dbReference type="Proteomes" id="UP000597459">
    <property type="component" value="Unassembled WGS sequence"/>
</dbReference>
<sequence>MRIVEAARLITTGRMDPDVLWEVTTVAERVTIALLVGRPDYLPQAASTPTSAWDVMDARCRNLVLRRAPSRIRRRLPGYISTPTPLHAPVVETKKSVTAGAHHTHQYQATSPSSN</sequence>
<dbReference type="EMBL" id="WOTH01000002">
    <property type="protein sequence ID" value="NHO52673.1"/>
    <property type="molecule type" value="Genomic_DNA"/>
</dbReference>
<protein>
    <submittedName>
        <fullName evidence="1">Uncharacterized protein</fullName>
    </submittedName>
</protein>
<name>A0A967EAS3_9PROT</name>
<accession>A0A967EAS3</accession>
<evidence type="ECO:0000313" key="1">
    <source>
        <dbReference type="EMBL" id="NHO52673.1"/>
    </source>
</evidence>